<dbReference type="InterPro" id="IPR006442">
    <property type="entry name" value="Antitoxin_Phd/YefM"/>
</dbReference>
<accession>A0ABY5PMX6</accession>
<evidence type="ECO:0000256" key="2">
    <source>
        <dbReference type="RuleBase" id="RU362080"/>
    </source>
</evidence>
<dbReference type="NCBIfam" id="TIGR01552">
    <property type="entry name" value="phd_fam"/>
    <property type="match status" value="1"/>
</dbReference>
<evidence type="ECO:0000256" key="1">
    <source>
        <dbReference type="ARBA" id="ARBA00009981"/>
    </source>
</evidence>
<dbReference type="RefSeq" id="WP_353866499.1">
    <property type="nucleotide sequence ID" value="NZ_CP088295.1"/>
</dbReference>
<dbReference type="Gene3D" id="3.40.1620.10">
    <property type="entry name" value="YefM-like domain"/>
    <property type="match status" value="1"/>
</dbReference>
<evidence type="ECO:0000313" key="3">
    <source>
        <dbReference type="EMBL" id="UUY06068.1"/>
    </source>
</evidence>
<protein>
    <recommendedName>
        <fullName evidence="2">Antitoxin</fullName>
    </recommendedName>
</protein>
<sequence>MRSVTVQEAKTQLSALLRAVEAGEEIEIRRGRTPVARLVQTAPRRSLRDLAGVWADVPEVDDAIWAPDPADAADFGLAD</sequence>
<gene>
    <name evidence="3" type="ORF">LRS13_11300</name>
</gene>
<dbReference type="Pfam" id="PF02604">
    <property type="entry name" value="PhdYeFM_antitox"/>
    <property type="match status" value="1"/>
</dbReference>
<organism evidence="3 4">
    <name type="scientific">Svornostia abyssi</name>
    <dbReference type="NCBI Taxonomy" id="2898438"/>
    <lineage>
        <taxon>Bacteria</taxon>
        <taxon>Bacillati</taxon>
        <taxon>Actinomycetota</taxon>
        <taxon>Thermoleophilia</taxon>
        <taxon>Solirubrobacterales</taxon>
        <taxon>Baekduiaceae</taxon>
        <taxon>Svornostia</taxon>
    </lineage>
</organism>
<evidence type="ECO:0000313" key="4">
    <source>
        <dbReference type="Proteomes" id="UP001058860"/>
    </source>
</evidence>
<keyword evidence="4" id="KW-1185">Reference proteome</keyword>
<proteinExistence type="inferred from homology"/>
<comment type="similarity">
    <text evidence="1 2">Belongs to the phD/YefM antitoxin family.</text>
</comment>
<dbReference type="SUPFAM" id="SSF143120">
    <property type="entry name" value="YefM-like"/>
    <property type="match status" value="1"/>
</dbReference>
<comment type="function">
    <text evidence="2">Antitoxin component of a type II toxin-antitoxin (TA) system.</text>
</comment>
<reference evidence="4" key="1">
    <citation type="submission" date="2021-11" db="EMBL/GenBank/DDBJ databases">
        <title>Cultivation dependent microbiological survey of springs from the worlds oldest radium mine currently devoted to the extraction of radon-saturated water.</title>
        <authorList>
            <person name="Kapinusova G."/>
            <person name="Smrhova T."/>
            <person name="Strejcek M."/>
            <person name="Suman J."/>
            <person name="Jani K."/>
            <person name="Pajer P."/>
            <person name="Uhlik O."/>
        </authorList>
    </citation>
    <scope>NUCLEOTIDE SEQUENCE [LARGE SCALE GENOMIC DNA]</scope>
    <source>
        <strain evidence="4">J379</strain>
    </source>
</reference>
<dbReference type="EMBL" id="CP088295">
    <property type="protein sequence ID" value="UUY06068.1"/>
    <property type="molecule type" value="Genomic_DNA"/>
</dbReference>
<dbReference type="Proteomes" id="UP001058860">
    <property type="component" value="Chromosome"/>
</dbReference>
<name>A0ABY5PMX6_9ACTN</name>
<dbReference type="InterPro" id="IPR036165">
    <property type="entry name" value="YefM-like_sf"/>
</dbReference>